<evidence type="ECO:0000256" key="3">
    <source>
        <dbReference type="ARBA" id="ARBA00022448"/>
    </source>
</evidence>
<accession>A0A6A6TTX7</accession>
<comment type="subcellular location">
    <subcellularLocation>
        <location evidence="1">Membrane</location>
        <topology evidence="1">Multi-pass membrane protein</topology>
    </subcellularLocation>
</comment>
<dbReference type="Pfam" id="PF07690">
    <property type="entry name" value="MFS_1"/>
    <property type="match status" value="1"/>
</dbReference>
<dbReference type="InterPro" id="IPR020846">
    <property type="entry name" value="MFS_dom"/>
</dbReference>
<feature type="transmembrane region" description="Helical" evidence="7">
    <location>
        <begin position="157"/>
        <end position="180"/>
    </location>
</feature>
<evidence type="ECO:0000256" key="2">
    <source>
        <dbReference type="ARBA" id="ARBA00006829"/>
    </source>
</evidence>
<dbReference type="InterPro" id="IPR011701">
    <property type="entry name" value="MFS"/>
</dbReference>
<feature type="transmembrane region" description="Helical" evidence="7">
    <location>
        <begin position="436"/>
        <end position="455"/>
    </location>
</feature>
<evidence type="ECO:0000313" key="9">
    <source>
        <dbReference type="EMBL" id="KAF2663519.1"/>
    </source>
</evidence>
<dbReference type="Gene3D" id="1.20.1250.20">
    <property type="entry name" value="MFS general substrate transporter like domains"/>
    <property type="match status" value="1"/>
</dbReference>
<feature type="transmembrane region" description="Helical" evidence="7">
    <location>
        <begin position="26"/>
        <end position="45"/>
    </location>
</feature>
<evidence type="ECO:0000256" key="1">
    <source>
        <dbReference type="ARBA" id="ARBA00004141"/>
    </source>
</evidence>
<dbReference type="GO" id="GO:0016020">
    <property type="term" value="C:membrane"/>
    <property type="evidence" value="ECO:0007669"/>
    <property type="project" value="UniProtKB-SubCell"/>
</dbReference>
<dbReference type="AlphaFoldDB" id="A0A6A6TTX7"/>
<reference evidence="9" key="1">
    <citation type="journal article" date="2020" name="Stud. Mycol.">
        <title>101 Dothideomycetes genomes: a test case for predicting lifestyles and emergence of pathogens.</title>
        <authorList>
            <person name="Haridas S."/>
            <person name="Albert R."/>
            <person name="Binder M."/>
            <person name="Bloem J."/>
            <person name="Labutti K."/>
            <person name="Salamov A."/>
            <person name="Andreopoulos B."/>
            <person name="Baker S."/>
            <person name="Barry K."/>
            <person name="Bills G."/>
            <person name="Bluhm B."/>
            <person name="Cannon C."/>
            <person name="Castanera R."/>
            <person name="Culley D."/>
            <person name="Daum C."/>
            <person name="Ezra D."/>
            <person name="Gonzalez J."/>
            <person name="Henrissat B."/>
            <person name="Kuo A."/>
            <person name="Liang C."/>
            <person name="Lipzen A."/>
            <person name="Lutzoni F."/>
            <person name="Magnuson J."/>
            <person name="Mondo S."/>
            <person name="Nolan M."/>
            <person name="Ohm R."/>
            <person name="Pangilinan J."/>
            <person name="Park H.-J."/>
            <person name="Ramirez L."/>
            <person name="Alfaro M."/>
            <person name="Sun H."/>
            <person name="Tritt A."/>
            <person name="Yoshinaga Y."/>
            <person name="Zwiers L.-H."/>
            <person name="Turgeon B."/>
            <person name="Goodwin S."/>
            <person name="Spatafora J."/>
            <person name="Crous P."/>
            <person name="Grigoriev I."/>
        </authorList>
    </citation>
    <scope>NUCLEOTIDE SEQUENCE</scope>
    <source>
        <strain evidence="9">CBS 115976</strain>
    </source>
</reference>
<keyword evidence="10" id="KW-1185">Reference proteome</keyword>
<feature type="transmembrane region" description="Helical" evidence="7">
    <location>
        <begin position="98"/>
        <end position="116"/>
    </location>
</feature>
<keyword evidence="3" id="KW-0813">Transport</keyword>
<keyword evidence="5 7" id="KW-1133">Transmembrane helix</keyword>
<evidence type="ECO:0000256" key="5">
    <source>
        <dbReference type="ARBA" id="ARBA00022989"/>
    </source>
</evidence>
<keyword evidence="6 7" id="KW-0472">Membrane</keyword>
<proteinExistence type="inferred from homology"/>
<dbReference type="OrthoDB" id="5086884at2759"/>
<evidence type="ECO:0000256" key="7">
    <source>
        <dbReference type="SAM" id="Phobius"/>
    </source>
</evidence>
<evidence type="ECO:0000313" key="10">
    <source>
        <dbReference type="Proteomes" id="UP000799302"/>
    </source>
</evidence>
<feature type="transmembrane region" description="Helical" evidence="7">
    <location>
        <begin position="265"/>
        <end position="290"/>
    </location>
</feature>
<feature type="domain" description="Major facilitator superfamily (MFS) profile" evidence="8">
    <location>
        <begin position="24"/>
        <end position="457"/>
    </location>
</feature>
<dbReference type="InterPro" id="IPR036259">
    <property type="entry name" value="MFS_trans_sf"/>
</dbReference>
<dbReference type="Proteomes" id="UP000799302">
    <property type="component" value="Unassembled WGS sequence"/>
</dbReference>
<dbReference type="CDD" id="cd17325">
    <property type="entry name" value="MFS_MdtG_SLC18_like"/>
    <property type="match status" value="1"/>
</dbReference>
<name>A0A6A6TTX7_9PEZI</name>
<organism evidence="9 10">
    <name type="scientific">Microthyrium microscopicum</name>
    <dbReference type="NCBI Taxonomy" id="703497"/>
    <lineage>
        <taxon>Eukaryota</taxon>
        <taxon>Fungi</taxon>
        <taxon>Dikarya</taxon>
        <taxon>Ascomycota</taxon>
        <taxon>Pezizomycotina</taxon>
        <taxon>Dothideomycetes</taxon>
        <taxon>Dothideomycetes incertae sedis</taxon>
        <taxon>Microthyriales</taxon>
        <taxon>Microthyriaceae</taxon>
        <taxon>Microthyrium</taxon>
    </lineage>
</organism>
<keyword evidence="4 7" id="KW-0812">Transmembrane</keyword>
<evidence type="ECO:0000256" key="6">
    <source>
        <dbReference type="ARBA" id="ARBA00023136"/>
    </source>
</evidence>
<dbReference type="PANTHER" id="PTHR23506:SF23">
    <property type="entry name" value="GH10249P"/>
    <property type="match status" value="1"/>
</dbReference>
<dbReference type="PRINTS" id="PR01035">
    <property type="entry name" value="TCRTETA"/>
</dbReference>
<dbReference type="InterPro" id="IPR050930">
    <property type="entry name" value="MFS_Vesicular_Transporter"/>
</dbReference>
<feature type="transmembrane region" description="Helical" evidence="7">
    <location>
        <begin position="296"/>
        <end position="317"/>
    </location>
</feature>
<evidence type="ECO:0000259" key="8">
    <source>
        <dbReference type="PROSITE" id="PS50850"/>
    </source>
</evidence>
<dbReference type="GO" id="GO:0022857">
    <property type="term" value="F:transmembrane transporter activity"/>
    <property type="evidence" value="ECO:0007669"/>
    <property type="project" value="InterPro"/>
</dbReference>
<feature type="transmembrane region" description="Helical" evidence="7">
    <location>
        <begin position="122"/>
        <end position="145"/>
    </location>
</feature>
<feature type="transmembrane region" description="Helical" evidence="7">
    <location>
        <begin position="186"/>
        <end position="206"/>
    </location>
</feature>
<dbReference type="InterPro" id="IPR001958">
    <property type="entry name" value="Tet-R_TetA/multi-R_MdtG-like"/>
</dbReference>
<feature type="transmembrane region" description="Helical" evidence="7">
    <location>
        <begin position="360"/>
        <end position="385"/>
    </location>
</feature>
<comment type="similarity">
    <text evidence="2">Belongs to the major facilitator superfamily. Vesicular transporter family.</text>
</comment>
<dbReference type="SUPFAM" id="SSF103473">
    <property type="entry name" value="MFS general substrate transporter"/>
    <property type="match status" value="1"/>
</dbReference>
<evidence type="ECO:0000256" key="4">
    <source>
        <dbReference type="ARBA" id="ARBA00022692"/>
    </source>
</evidence>
<feature type="transmembrane region" description="Helical" evidence="7">
    <location>
        <begin position="65"/>
        <end position="86"/>
    </location>
</feature>
<feature type="transmembrane region" description="Helical" evidence="7">
    <location>
        <begin position="406"/>
        <end position="424"/>
    </location>
</feature>
<dbReference type="EMBL" id="MU004245">
    <property type="protein sequence ID" value="KAF2663519.1"/>
    <property type="molecule type" value="Genomic_DNA"/>
</dbReference>
<dbReference type="PROSITE" id="PS50850">
    <property type="entry name" value="MFS"/>
    <property type="match status" value="1"/>
</dbReference>
<sequence length="463" mass="49863">MLTAIRSFINVEEKPRFLKFRSSKTFLIFIISFAAFTDIFLYSVIVPVVPFSLKSRAHVADDKVSTYVTVFIAAYGAALALTSPLFGYIADHTRTRRAPFLLGLLVLTAATIMLHLGRSIGVLIFARILQGASASVVWIVGLAMMADTVSKDDIGAAMGYVYLAMSLGLLMGPLVGGVVFDKVGYNAVFILSYVLVGFDIFLRLVAVERGVARRWLSAEEAGEEIELRPVNEEVANVDAVVVEGTGRTQGKTPASLVTLLRSKRLIVALWGSMVMATLLTSLDAVLALYVEATFHWTSLGAGLLFLALCVPSFLGPFVGWASDRFGPKWISTAGFLLAVPVETLFRLVKYNTLSQKVLLVALLALLGVATDLIITPIMAEITCIVEKKSRQGEFGAKGAYAQAYGLFNFAFALGCLIGPLWGGFVQEKAGWGTMTWSLGALCAVSAVPTAIWCGGKGWGLKED</sequence>
<protein>
    <submittedName>
        <fullName evidence="9">MFS transporter</fullName>
    </submittedName>
</protein>
<dbReference type="PANTHER" id="PTHR23506">
    <property type="entry name" value="GH10249P"/>
    <property type="match status" value="1"/>
</dbReference>
<gene>
    <name evidence="9" type="ORF">BT63DRAFT_430361</name>
</gene>